<accession>A0A397Q347</accession>
<feature type="region of interest" description="Disordered" evidence="1">
    <location>
        <begin position="136"/>
        <end position="164"/>
    </location>
</feature>
<feature type="transmembrane region" description="Helical" evidence="2">
    <location>
        <begin position="48"/>
        <end position="67"/>
    </location>
</feature>
<protein>
    <submittedName>
        <fullName evidence="3">Uncharacterized protein</fullName>
    </submittedName>
</protein>
<name>A0A397Q347_9HYPH</name>
<keyword evidence="2" id="KW-0812">Transmembrane</keyword>
<evidence type="ECO:0000313" key="4">
    <source>
        <dbReference type="Proteomes" id="UP000266273"/>
    </source>
</evidence>
<keyword evidence="4" id="KW-1185">Reference proteome</keyword>
<gene>
    <name evidence="3" type="ORF">BXY53_0415</name>
</gene>
<evidence type="ECO:0000313" key="3">
    <source>
        <dbReference type="EMBL" id="RIA55353.1"/>
    </source>
</evidence>
<feature type="transmembrane region" description="Helical" evidence="2">
    <location>
        <begin position="79"/>
        <end position="100"/>
    </location>
</feature>
<evidence type="ECO:0000256" key="1">
    <source>
        <dbReference type="SAM" id="MobiDB-lite"/>
    </source>
</evidence>
<reference evidence="3 4" key="1">
    <citation type="submission" date="2018-08" db="EMBL/GenBank/DDBJ databases">
        <title>Genomic Encyclopedia of Archaeal and Bacterial Type Strains, Phase II (KMG-II): from individual species to whole genera.</title>
        <authorList>
            <person name="Goeker M."/>
        </authorList>
    </citation>
    <scope>NUCLEOTIDE SEQUENCE [LARGE SCALE GENOMIC DNA]</scope>
    <source>
        <strain evidence="3 4">DSM 5002</strain>
    </source>
</reference>
<dbReference type="RefSeq" id="WP_119060267.1">
    <property type="nucleotide sequence ID" value="NZ_QXDF01000001.1"/>
</dbReference>
<dbReference type="Proteomes" id="UP000266273">
    <property type="component" value="Unassembled WGS sequence"/>
</dbReference>
<dbReference type="AlphaFoldDB" id="A0A397Q347"/>
<keyword evidence="2" id="KW-0472">Membrane</keyword>
<sequence length="164" mass="17311">MLAAVPWIAVALIVYDIAVFGFAGAGVAGAQAVMQSEIVTIPLMSGARWSLGVGDAIVLLTLVFLFVELMKAARRRGISITDQALSTIILIICVIQFLMVEKAATSVFLFITVAAFIDVIAGFFIALRPARRTSKPQARASQEASSWPSDTATQGSQLGQGSHG</sequence>
<organism evidence="3 4">
    <name type="scientific">Dichotomicrobium thermohalophilum</name>
    <dbReference type="NCBI Taxonomy" id="933063"/>
    <lineage>
        <taxon>Bacteria</taxon>
        <taxon>Pseudomonadati</taxon>
        <taxon>Pseudomonadota</taxon>
        <taxon>Alphaproteobacteria</taxon>
        <taxon>Hyphomicrobiales</taxon>
        <taxon>Hyphomicrobiaceae</taxon>
        <taxon>Dichotomicrobium</taxon>
    </lineage>
</organism>
<comment type="caution">
    <text evidence="3">The sequence shown here is derived from an EMBL/GenBank/DDBJ whole genome shotgun (WGS) entry which is preliminary data.</text>
</comment>
<evidence type="ECO:0000256" key="2">
    <source>
        <dbReference type="SAM" id="Phobius"/>
    </source>
</evidence>
<dbReference type="OrthoDB" id="9811032at2"/>
<keyword evidence="2" id="KW-1133">Transmembrane helix</keyword>
<feature type="transmembrane region" description="Helical" evidence="2">
    <location>
        <begin position="106"/>
        <end position="127"/>
    </location>
</feature>
<proteinExistence type="predicted"/>
<dbReference type="EMBL" id="QXDF01000001">
    <property type="protein sequence ID" value="RIA55353.1"/>
    <property type="molecule type" value="Genomic_DNA"/>
</dbReference>